<keyword evidence="4" id="KW-1185">Reference proteome</keyword>
<protein>
    <recommendedName>
        <fullName evidence="2">Amine oxidase domain-containing protein</fullName>
    </recommendedName>
</protein>
<evidence type="ECO:0000256" key="1">
    <source>
        <dbReference type="SAM" id="MobiDB-lite"/>
    </source>
</evidence>
<name>A0ABR0M838_9PEZI</name>
<dbReference type="SUPFAM" id="SSF51905">
    <property type="entry name" value="FAD/NAD(P)-binding domain"/>
    <property type="match status" value="1"/>
</dbReference>
<evidence type="ECO:0000259" key="2">
    <source>
        <dbReference type="Pfam" id="PF01593"/>
    </source>
</evidence>
<proteinExistence type="predicted"/>
<comment type="caution">
    <text evidence="3">The sequence shown here is derived from an EMBL/GenBank/DDBJ whole genome shotgun (WGS) entry which is preliminary data.</text>
</comment>
<dbReference type="EMBL" id="JAVRRA010000096">
    <property type="protein sequence ID" value="KAK5293320.1"/>
    <property type="molecule type" value="Genomic_DNA"/>
</dbReference>
<gene>
    <name evidence="3" type="ORF">LTR16_001631</name>
</gene>
<dbReference type="Gene3D" id="3.50.50.60">
    <property type="entry name" value="FAD/NAD(P)-binding domain"/>
    <property type="match status" value="1"/>
</dbReference>
<feature type="region of interest" description="Disordered" evidence="1">
    <location>
        <begin position="546"/>
        <end position="566"/>
    </location>
</feature>
<dbReference type="InterPro" id="IPR002937">
    <property type="entry name" value="Amino_oxidase"/>
</dbReference>
<reference evidence="3 4" key="1">
    <citation type="submission" date="2023-08" db="EMBL/GenBank/DDBJ databases">
        <title>Black Yeasts Isolated from many extreme environments.</title>
        <authorList>
            <person name="Coleine C."/>
            <person name="Stajich J.E."/>
            <person name="Selbmann L."/>
        </authorList>
    </citation>
    <scope>NUCLEOTIDE SEQUENCE [LARGE SCALE GENOMIC DNA]</scope>
    <source>
        <strain evidence="3 4">CCFEE 536</strain>
    </source>
</reference>
<evidence type="ECO:0000313" key="4">
    <source>
        <dbReference type="Proteomes" id="UP001357485"/>
    </source>
</evidence>
<feature type="region of interest" description="Disordered" evidence="1">
    <location>
        <begin position="361"/>
        <end position="382"/>
    </location>
</feature>
<feature type="compositionally biased region" description="Polar residues" evidence="1">
    <location>
        <begin position="361"/>
        <end position="379"/>
    </location>
</feature>
<dbReference type="PANTHER" id="PTHR43734">
    <property type="entry name" value="PHYTOENE DESATURASE"/>
    <property type="match status" value="1"/>
</dbReference>
<organism evidence="3 4">
    <name type="scientific">Cryomyces antarcticus</name>
    <dbReference type="NCBI Taxonomy" id="329879"/>
    <lineage>
        <taxon>Eukaryota</taxon>
        <taxon>Fungi</taxon>
        <taxon>Dikarya</taxon>
        <taxon>Ascomycota</taxon>
        <taxon>Pezizomycotina</taxon>
        <taxon>Dothideomycetes</taxon>
        <taxon>Dothideomycetes incertae sedis</taxon>
        <taxon>Cryomyces</taxon>
    </lineage>
</organism>
<evidence type="ECO:0000313" key="3">
    <source>
        <dbReference type="EMBL" id="KAK5293320.1"/>
    </source>
</evidence>
<dbReference type="Proteomes" id="UP001357485">
    <property type="component" value="Unassembled WGS sequence"/>
</dbReference>
<dbReference type="InterPro" id="IPR036188">
    <property type="entry name" value="FAD/NAD-bd_sf"/>
</dbReference>
<sequence>MGSQNEINVNVLVIGAGPTGLGAAKRLQQLVRIASIATRLTPATDVYQDAPSWLIVDSNETPGGLASTDVTPEGFLYDVGGHVIFSHYKYFDDCIAQALPNETDWYTHQRISYVRCKNLWVPYPFQNNISMLPKEEQVKCMDGMIDAALEARVSNTKPQNFDEWIVRMMGTGIADLFMRPYNYKVWAVPTTKMQCAWLGERVAAPDLKSVTKNVILQKTAGNWGPNATFRFPAVGGTGAIWIAVANTLAKKNTRFGERGAVKKVDADNKRVMLQDGTTIKYDKLISTMAVDSLVEHMGDQELVNLSKGLFYSSTHVIGVGIRGERPERIGDKCWLYFPEDDCPFYRATIFSNYSPNNQPAASKKLATTQLADGSQPSDTSAREGPYWSIMLEVSESSMKPVDEKNMLRDCIQGLINTEMLRPADEIVSTYHRRFDHGYPTPSLEREGVLKQLLPKLQAKDIFSRGRFGSWRYEVGNQDHSFMLGVEAADRIVNGAVELTLNYPDFVNGRMNDERRLIDGGQIFQNKGTDKADAAGDARPVDIAANRAGTATNGVGGDEQPFRTNGA</sequence>
<accession>A0ABR0M838</accession>
<dbReference type="Pfam" id="PF01593">
    <property type="entry name" value="Amino_oxidase"/>
    <property type="match status" value="1"/>
</dbReference>
<feature type="domain" description="Amine oxidase" evidence="2">
    <location>
        <begin position="20"/>
        <end position="294"/>
    </location>
</feature>
<dbReference type="PANTHER" id="PTHR43734:SF4">
    <property type="entry name" value="AMINE OXIDASE DOMAIN-CONTAINING PROTEIN"/>
    <property type="match status" value="1"/>
</dbReference>